<proteinExistence type="predicted"/>
<dbReference type="Pfam" id="PF03819">
    <property type="entry name" value="MazG"/>
    <property type="match status" value="1"/>
</dbReference>
<dbReference type="AlphaFoldDB" id="A0ABD4ZSV7"/>
<dbReference type="Proteomes" id="UP001241571">
    <property type="component" value="Unassembled WGS sequence"/>
</dbReference>
<comment type="caution">
    <text evidence="2">The sequence shown here is derived from an EMBL/GenBank/DDBJ whole genome shotgun (WGS) entry which is preliminary data.</text>
</comment>
<feature type="domain" description="NTP pyrophosphohydrolase MazG-like" evidence="1">
    <location>
        <begin position="27"/>
        <end position="85"/>
    </location>
</feature>
<evidence type="ECO:0000259" key="1">
    <source>
        <dbReference type="Pfam" id="PF03819"/>
    </source>
</evidence>
<dbReference type="RefSeq" id="WP_142976765.1">
    <property type="nucleotide sequence ID" value="NZ_CABGTZ010000002.1"/>
</dbReference>
<dbReference type="InterPro" id="IPR004518">
    <property type="entry name" value="MazG-like_dom"/>
</dbReference>
<organism evidence="2 3">
    <name type="scientific">Enterococcus gallinarum</name>
    <dbReference type="NCBI Taxonomy" id="1353"/>
    <lineage>
        <taxon>Bacteria</taxon>
        <taxon>Bacillati</taxon>
        <taxon>Bacillota</taxon>
        <taxon>Bacilli</taxon>
        <taxon>Lactobacillales</taxon>
        <taxon>Enterococcaceae</taxon>
        <taxon>Enterococcus</taxon>
    </lineage>
</organism>
<dbReference type="Gene3D" id="1.10.287.1080">
    <property type="entry name" value="MazG-like"/>
    <property type="match status" value="1"/>
</dbReference>
<sequence length="104" mass="11264">MDDLVGLVEVWAVDKGLDTADSFKQFAKVAEEFGEIAAALARNNEDELRDAIGDTVVTLIILAKQNGMDLEECLQCAYDEIKGRKGKTVNGIFVKEADLGEISG</sequence>
<reference evidence="2 3" key="1">
    <citation type="submission" date="2023-06" db="EMBL/GenBank/DDBJ databases">
        <title>Acute promotion of culturable opportunistic pathogens and persistent increase of antibiotic resistance following antibiotic exposure in mouse gut microbiota.</title>
        <authorList>
            <person name="Li L."/>
            <person name="Wang B."/>
            <person name="Sun Y."/>
            <person name="Wang M."/>
            <person name="Xu H."/>
        </authorList>
    </citation>
    <scope>NUCLEOTIDE SEQUENCE [LARGE SCALE GENOMIC DNA]</scope>
    <source>
        <strain evidence="2 3">CRI2_2</strain>
    </source>
</reference>
<accession>A0ABD4ZSV7</accession>
<dbReference type="EMBL" id="JASUBT010000005">
    <property type="protein sequence ID" value="MDL4935757.1"/>
    <property type="molecule type" value="Genomic_DNA"/>
</dbReference>
<evidence type="ECO:0000313" key="2">
    <source>
        <dbReference type="EMBL" id="MDL4935757.1"/>
    </source>
</evidence>
<dbReference type="SUPFAM" id="SSF101386">
    <property type="entry name" value="all-alpha NTP pyrophosphatases"/>
    <property type="match status" value="1"/>
</dbReference>
<protein>
    <submittedName>
        <fullName evidence="2">MazG-like family protein</fullName>
    </submittedName>
</protein>
<name>A0ABD4ZSV7_ENTGA</name>
<dbReference type="CDD" id="cd11540">
    <property type="entry name" value="NTP-PPase_u3"/>
    <property type="match status" value="1"/>
</dbReference>
<evidence type="ECO:0000313" key="3">
    <source>
        <dbReference type="Proteomes" id="UP001241571"/>
    </source>
</evidence>
<gene>
    <name evidence="2" type="ORF">QRX88_08530</name>
</gene>